<organism evidence="11">
    <name type="scientific">marine sediment metagenome</name>
    <dbReference type="NCBI Taxonomy" id="412755"/>
    <lineage>
        <taxon>unclassified sequences</taxon>
        <taxon>metagenomes</taxon>
        <taxon>ecological metagenomes</taxon>
    </lineage>
</organism>
<dbReference type="PANTHER" id="PTHR11088:SF60">
    <property type="entry name" value="TRNA DIMETHYLALLYLTRANSFERASE"/>
    <property type="match status" value="1"/>
</dbReference>
<protein>
    <recommendedName>
        <fullName evidence="3">tRNA dimethylallyltransferase</fullName>
        <ecNumber evidence="3">2.5.1.75</ecNumber>
    </recommendedName>
</protein>
<dbReference type="PANTHER" id="PTHR11088">
    <property type="entry name" value="TRNA DIMETHYLALLYLTRANSFERASE"/>
    <property type="match status" value="1"/>
</dbReference>
<dbReference type="GO" id="GO:0005524">
    <property type="term" value="F:ATP binding"/>
    <property type="evidence" value="ECO:0007669"/>
    <property type="project" value="UniProtKB-KW"/>
</dbReference>
<keyword evidence="6" id="KW-0547">Nucleotide-binding</keyword>
<evidence type="ECO:0000256" key="10">
    <source>
        <dbReference type="SAM" id="Coils"/>
    </source>
</evidence>
<dbReference type="SUPFAM" id="SSF52540">
    <property type="entry name" value="P-loop containing nucleoside triphosphate hydrolases"/>
    <property type="match status" value="1"/>
</dbReference>
<evidence type="ECO:0000256" key="2">
    <source>
        <dbReference type="ARBA" id="ARBA00005842"/>
    </source>
</evidence>
<dbReference type="EMBL" id="LAZR01000029">
    <property type="protein sequence ID" value="KKO02878.1"/>
    <property type="molecule type" value="Genomic_DNA"/>
</dbReference>
<dbReference type="Pfam" id="PF01715">
    <property type="entry name" value="IPPT"/>
    <property type="match status" value="1"/>
</dbReference>
<accession>A0A0F9VSI8</accession>
<keyword evidence="8" id="KW-0460">Magnesium</keyword>
<evidence type="ECO:0000256" key="4">
    <source>
        <dbReference type="ARBA" id="ARBA00022679"/>
    </source>
</evidence>
<feature type="coiled-coil region" evidence="10">
    <location>
        <begin position="239"/>
        <end position="296"/>
    </location>
</feature>
<sequence>MKNKLIVILGPTASGKSHWAIELAKKFNGEVVSADSRQIYRGMDIGTGKITKKEMKGIPHYLLDVAYPKKRFTVVQYQKLAQSAIKKILKKRKNPFLVGGAGFYIQAIVDQISIPRVKPDWKLRKKLEKEEAKDLFGLLKKIDPQRARNIDRQNKRKLIRALEILVKTEKPVPPLLKKPPQFEILIIGIKKSSQEIKKLIKKRLLKRLKQGMIAETRRLKKAGLSWRRLEEFGLEYRYISLYLQRKLDYQQMLKRLEKEIEHFAKRQMTWFKKDKRIHWLEKLEEAERLIEEFLKK</sequence>
<dbReference type="Gene3D" id="3.40.50.300">
    <property type="entry name" value="P-loop containing nucleotide triphosphate hydrolases"/>
    <property type="match status" value="1"/>
</dbReference>
<dbReference type="InterPro" id="IPR027417">
    <property type="entry name" value="P-loop_NTPase"/>
</dbReference>
<evidence type="ECO:0000256" key="9">
    <source>
        <dbReference type="ARBA" id="ARBA00049563"/>
    </source>
</evidence>
<comment type="caution">
    <text evidence="11">The sequence shown here is derived from an EMBL/GenBank/DDBJ whole genome shotgun (WGS) entry which is preliminary data.</text>
</comment>
<dbReference type="InterPro" id="IPR018022">
    <property type="entry name" value="IPT"/>
</dbReference>
<dbReference type="EC" id="2.5.1.75" evidence="3"/>
<dbReference type="Gene3D" id="1.10.20.140">
    <property type="match status" value="1"/>
</dbReference>
<comment type="cofactor">
    <cofactor evidence="1">
        <name>Mg(2+)</name>
        <dbReference type="ChEBI" id="CHEBI:18420"/>
    </cofactor>
</comment>
<keyword evidence="10" id="KW-0175">Coiled coil</keyword>
<dbReference type="HAMAP" id="MF_00185">
    <property type="entry name" value="IPP_trans"/>
    <property type="match status" value="1"/>
</dbReference>
<evidence type="ECO:0000256" key="3">
    <source>
        <dbReference type="ARBA" id="ARBA00012665"/>
    </source>
</evidence>
<evidence type="ECO:0000313" key="11">
    <source>
        <dbReference type="EMBL" id="KKO02878.1"/>
    </source>
</evidence>
<evidence type="ECO:0000256" key="5">
    <source>
        <dbReference type="ARBA" id="ARBA00022694"/>
    </source>
</evidence>
<proteinExistence type="inferred from homology"/>
<dbReference type="GO" id="GO:0006400">
    <property type="term" value="P:tRNA modification"/>
    <property type="evidence" value="ECO:0007669"/>
    <property type="project" value="TreeGrafter"/>
</dbReference>
<comment type="similarity">
    <text evidence="2">Belongs to the IPP transferase family.</text>
</comment>
<comment type="catalytic activity">
    <reaction evidence="9">
        <text>adenosine(37) in tRNA + dimethylallyl diphosphate = N(6)-dimethylallyladenosine(37) in tRNA + diphosphate</text>
        <dbReference type="Rhea" id="RHEA:26482"/>
        <dbReference type="Rhea" id="RHEA-COMP:10162"/>
        <dbReference type="Rhea" id="RHEA-COMP:10375"/>
        <dbReference type="ChEBI" id="CHEBI:33019"/>
        <dbReference type="ChEBI" id="CHEBI:57623"/>
        <dbReference type="ChEBI" id="CHEBI:74411"/>
        <dbReference type="ChEBI" id="CHEBI:74415"/>
        <dbReference type="EC" id="2.5.1.75"/>
    </reaction>
</comment>
<dbReference type="AlphaFoldDB" id="A0A0F9VSI8"/>
<keyword evidence="5" id="KW-0819">tRNA processing</keyword>
<keyword evidence="4" id="KW-0808">Transferase</keyword>
<reference evidence="11" key="1">
    <citation type="journal article" date="2015" name="Nature">
        <title>Complex archaea that bridge the gap between prokaryotes and eukaryotes.</title>
        <authorList>
            <person name="Spang A."/>
            <person name="Saw J.H."/>
            <person name="Jorgensen S.L."/>
            <person name="Zaremba-Niedzwiedzka K."/>
            <person name="Martijn J."/>
            <person name="Lind A.E."/>
            <person name="van Eijk R."/>
            <person name="Schleper C."/>
            <person name="Guy L."/>
            <person name="Ettema T.J."/>
        </authorList>
    </citation>
    <scope>NUCLEOTIDE SEQUENCE</scope>
</reference>
<gene>
    <name evidence="11" type="ORF">LCGC14_0103290</name>
</gene>
<dbReference type="NCBIfam" id="TIGR00174">
    <property type="entry name" value="miaA"/>
    <property type="match status" value="1"/>
</dbReference>
<evidence type="ECO:0000256" key="6">
    <source>
        <dbReference type="ARBA" id="ARBA00022741"/>
    </source>
</evidence>
<keyword evidence="7" id="KW-0067">ATP-binding</keyword>
<name>A0A0F9VSI8_9ZZZZ</name>
<evidence type="ECO:0000256" key="7">
    <source>
        <dbReference type="ARBA" id="ARBA00022840"/>
    </source>
</evidence>
<evidence type="ECO:0000256" key="8">
    <source>
        <dbReference type="ARBA" id="ARBA00022842"/>
    </source>
</evidence>
<evidence type="ECO:0000256" key="1">
    <source>
        <dbReference type="ARBA" id="ARBA00001946"/>
    </source>
</evidence>
<dbReference type="GO" id="GO:0052381">
    <property type="term" value="F:tRNA dimethylallyltransferase activity"/>
    <property type="evidence" value="ECO:0007669"/>
    <property type="project" value="UniProtKB-EC"/>
</dbReference>
<dbReference type="InterPro" id="IPR039657">
    <property type="entry name" value="Dimethylallyltransferase"/>
</dbReference>